<evidence type="ECO:0000256" key="1">
    <source>
        <dbReference type="ARBA" id="ARBA00004141"/>
    </source>
</evidence>
<evidence type="ECO:0000256" key="2">
    <source>
        <dbReference type="ARBA" id="ARBA00022692"/>
    </source>
</evidence>
<comment type="subcellular location">
    <subcellularLocation>
        <location evidence="1">Membrane</location>
        <topology evidence="1">Multi-pass membrane protein</topology>
    </subcellularLocation>
</comment>
<name>A0A2R5GQT6_9STRA</name>
<proteinExistence type="predicted"/>
<keyword evidence="4 5" id="KW-0472">Membrane</keyword>
<evidence type="ECO:0000313" key="6">
    <source>
        <dbReference type="EMBL" id="GBG33242.1"/>
    </source>
</evidence>
<gene>
    <name evidence="6" type="ORF">FCC1311_094662</name>
</gene>
<reference evidence="6 7" key="1">
    <citation type="submission" date="2017-12" db="EMBL/GenBank/DDBJ databases">
        <title>Sequencing, de novo assembly and annotation of complete genome of a new Thraustochytrid species, strain FCC1311.</title>
        <authorList>
            <person name="Sedici K."/>
            <person name="Godart F."/>
            <person name="Aiese Cigliano R."/>
            <person name="Sanseverino W."/>
            <person name="Barakat M."/>
            <person name="Ortet P."/>
            <person name="Marechal E."/>
            <person name="Cagnac O."/>
            <person name="Amato A."/>
        </authorList>
    </citation>
    <scope>NUCLEOTIDE SEQUENCE [LARGE SCALE GENOMIC DNA]</scope>
</reference>
<dbReference type="EMBL" id="BEYU01000149">
    <property type="protein sequence ID" value="GBG33242.1"/>
    <property type="molecule type" value="Genomic_DNA"/>
</dbReference>
<evidence type="ECO:0000256" key="3">
    <source>
        <dbReference type="ARBA" id="ARBA00022989"/>
    </source>
</evidence>
<feature type="transmembrane region" description="Helical" evidence="5">
    <location>
        <begin position="82"/>
        <end position="105"/>
    </location>
</feature>
<accession>A0A2R5GQT6</accession>
<keyword evidence="3 5" id="KW-1133">Transmembrane helix</keyword>
<protein>
    <recommendedName>
        <fullName evidence="8">Golgi apparatus membrane protein TVP15</fullName>
    </recommendedName>
</protein>
<sequence>MADVEAQQQQQQSSGGICSWVTTPSRGTRTISLFRVALFDEHSITNTNFKEASTVLRLLNLINAALIIFAGVWTMVDLGKLVTLKVATVAISIYLACFGCVLCCFEMRISMLEKPVRKRFGFMYTYLGRTLFLFFVATFLIARQTTTTYVIAALTLANTLINCYVTVKHGEYYADPTGKYTTAEAATASYVEQNPQLAQAAIGHTVNYARENPQLAQAGLNASAQYAQSHPDQAQRLASTAMHQSGSNPFQVTNQ</sequence>
<dbReference type="InterPro" id="IPR013714">
    <property type="entry name" value="Golgi_TVP15"/>
</dbReference>
<dbReference type="PANTHER" id="PTHR38894">
    <property type="entry name" value="TRANSMEMBRANE PROTEIN"/>
    <property type="match status" value="1"/>
</dbReference>
<evidence type="ECO:0008006" key="8">
    <source>
        <dbReference type="Google" id="ProtNLM"/>
    </source>
</evidence>
<dbReference type="OrthoDB" id="203284at2759"/>
<dbReference type="PANTHER" id="PTHR38894:SF1">
    <property type="entry name" value="TRANSMEMBRANE PROTEIN"/>
    <property type="match status" value="1"/>
</dbReference>
<dbReference type="InParanoid" id="A0A2R5GQT6"/>
<dbReference type="Proteomes" id="UP000241890">
    <property type="component" value="Unassembled WGS sequence"/>
</dbReference>
<keyword evidence="2 5" id="KW-0812">Transmembrane</keyword>
<feature type="transmembrane region" description="Helical" evidence="5">
    <location>
        <begin position="148"/>
        <end position="167"/>
    </location>
</feature>
<evidence type="ECO:0000256" key="5">
    <source>
        <dbReference type="SAM" id="Phobius"/>
    </source>
</evidence>
<feature type="transmembrane region" description="Helical" evidence="5">
    <location>
        <begin position="58"/>
        <end position="76"/>
    </location>
</feature>
<dbReference type="AlphaFoldDB" id="A0A2R5GQT6"/>
<dbReference type="GO" id="GO:0016020">
    <property type="term" value="C:membrane"/>
    <property type="evidence" value="ECO:0007669"/>
    <property type="project" value="UniProtKB-SubCell"/>
</dbReference>
<feature type="transmembrane region" description="Helical" evidence="5">
    <location>
        <begin position="126"/>
        <end position="142"/>
    </location>
</feature>
<comment type="caution">
    <text evidence="6">The sequence shown here is derived from an EMBL/GenBank/DDBJ whole genome shotgun (WGS) entry which is preliminary data.</text>
</comment>
<keyword evidence="7" id="KW-1185">Reference proteome</keyword>
<evidence type="ECO:0000256" key="4">
    <source>
        <dbReference type="ARBA" id="ARBA00023136"/>
    </source>
</evidence>
<organism evidence="6 7">
    <name type="scientific">Hondaea fermentalgiana</name>
    <dbReference type="NCBI Taxonomy" id="2315210"/>
    <lineage>
        <taxon>Eukaryota</taxon>
        <taxon>Sar</taxon>
        <taxon>Stramenopiles</taxon>
        <taxon>Bigyra</taxon>
        <taxon>Labyrinthulomycetes</taxon>
        <taxon>Thraustochytrida</taxon>
        <taxon>Thraustochytriidae</taxon>
        <taxon>Hondaea</taxon>
    </lineage>
</organism>
<dbReference type="Pfam" id="PF08507">
    <property type="entry name" value="COPI_assoc"/>
    <property type="match status" value="1"/>
</dbReference>
<evidence type="ECO:0000313" key="7">
    <source>
        <dbReference type="Proteomes" id="UP000241890"/>
    </source>
</evidence>